<dbReference type="PROSITE" id="PS00059">
    <property type="entry name" value="ADH_ZINC"/>
    <property type="match status" value="1"/>
</dbReference>
<comment type="caution">
    <text evidence="10">The sequence shown here is derived from an EMBL/GenBank/DDBJ whole genome shotgun (WGS) entry which is preliminary data.</text>
</comment>
<dbReference type="SMART" id="SM00829">
    <property type="entry name" value="PKS_ER"/>
    <property type="match status" value="1"/>
</dbReference>
<gene>
    <name evidence="10" type="primary">tdh</name>
    <name evidence="10" type="ORF">AC625_08170</name>
</gene>
<dbReference type="EC" id="1.1.1.103" evidence="7"/>
<dbReference type="SUPFAM" id="SSF51735">
    <property type="entry name" value="NAD(P)-binding Rossmann-fold domains"/>
    <property type="match status" value="1"/>
</dbReference>
<dbReference type="Gene3D" id="3.40.50.720">
    <property type="entry name" value="NAD(P)-binding Rossmann-like Domain"/>
    <property type="match status" value="1"/>
</dbReference>
<feature type="domain" description="Enoyl reductase (ER)" evidence="9">
    <location>
        <begin position="16"/>
        <end position="344"/>
    </location>
</feature>
<evidence type="ECO:0000256" key="8">
    <source>
        <dbReference type="RuleBase" id="RU361277"/>
    </source>
</evidence>
<dbReference type="GO" id="GO:0006567">
    <property type="term" value="P:L-threonine catabolic process"/>
    <property type="evidence" value="ECO:0007669"/>
    <property type="project" value="UniProtKB-UniRule"/>
</dbReference>
<evidence type="ECO:0000256" key="6">
    <source>
        <dbReference type="ARBA" id="ARBA00023027"/>
    </source>
</evidence>
<keyword evidence="3 8" id="KW-0479">Metal-binding</keyword>
<proteinExistence type="inferred from homology"/>
<dbReference type="EMBL" id="LFZW01000001">
    <property type="protein sequence ID" value="KMY52270.1"/>
    <property type="molecule type" value="Genomic_DNA"/>
</dbReference>
<evidence type="ECO:0000256" key="5">
    <source>
        <dbReference type="ARBA" id="ARBA00023002"/>
    </source>
</evidence>
<dbReference type="NCBIfam" id="TIGR00692">
    <property type="entry name" value="tdh"/>
    <property type="match status" value="1"/>
</dbReference>
<dbReference type="InterPro" id="IPR011032">
    <property type="entry name" value="GroES-like_sf"/>
</dbReference>
<dbReference type="Gene3D" id="3.90.180.10">
    <property type="entry name" value="Medium-chain alcohol dehydrogenases, catalytic domain"/>
    <property type="match status" value="1"/>
</dbReference>
<evidence type="ECO:0000256" key="4">
    <source>
        <dbReference type="ARBA" id="ARBA00022833"/>
    </source>
</evidence>
<dbReference type="PANTHER" id="PTHR43401:SF2">
    <property type="entry name" value="L-THREONINE 3-DEHYDROGENASE"/>
    <property type="match status" value="1"/>
</dbReference>
<dbReference type="SUPFAM" id="SSF50129">
    <property type="entry name" value="GroES-like"/>
    <property type="match status" value="1"/>
</dbReference>
<keyword evidence="4 8" id="KW-0862">Zinc</keyword>
<dbReference type="InterPro" id="IPR013149">
    <property type="entry name" value="ADH-like_C"/>
</dbReference>
<dbReference type="PANTHER" id="PTHR43401">
    <property type="entry name" value="L-THREONINE 3-DEHYDROGENASE"/>
    <property type="match status" value="1"/>
</dbReference>
<sequence>MNGKMKAVVKHKRGYGAEIQTVDIPKIHDEEVLIKVKATSICGTDVHIYTWDEWSRSRVNPPYVFGHEFSGEIVELGAHVTSVKVGDFVSAETHIVCGVCPQCLTGQYHICKNTKIVGVDTQGCFAEYVALPAKNLWRNPIDMHADIASIQEPMGNAVHTVLSGDVAGKSVAIIGCGPIGLLAIAVAKAVGASTVLAFDVNDYRLDLAKKMGATHAIHSNLLDPIAFVEQLTNGCGVDVVCEMSGHPTAIKQGFKMITNGGRVSILSLPTGTVEVNITEDIVFKGITVQGITGRLMFKTWQQVSNLLASGQVNIKPLITHHFPLGEFAKGFDLMIKGQCGKVVLHP</sequence>
<dbReference type="InterPro" id="IPR002328">
    <property type="entry name" value="ADH_Zn_CS"/>
</dbReference>
<keyword evidence="5 10" id="KW-0560">Oxidoreductase</keyword>
<keyword evidence="11" id="KW-1185">Reference proteome</keyword>
<organism evidence="10 11">
    <name type="scientific">Peribacillus loiseleuriae</name>
    <dbReference type="NCBI Taxonomy" id="1679170"/>
    <lineage>
        <taxon>Bacteria</taxon>
        <taxon>Bacillati</taxon>
        <taxon>Bacillota</taxon>
        <taxon>Bacilli</taxon>
        <taxon>Bacillales</taxon>
        <taxon>Bacillaceae</taxon>
        <taxon>Peribacillus</taxon>
    </lineage>
</organism>
<evidence type="ECO:0000256" key="1">
    <source>
        <dbReference type="ARBA" id="ARBA00001947"/>
    </source>
</evidence>
<evidence type="ECO:0000256" key="3">
    <source>
        <dbReference type="ARBA" id="ARBA00022723"/>
    </source>
</evidence>
<evidence type="ECO:0000256" key="2">
    <source>
        <dbReference type="ARBA" id="ARBA00022490"/>
    </source>
</evidence>
<evidence type="ECO:0000313" key="10">
    <source>
        <dbReference type="EMBL" id="KMY52270.1"/>
    </source>
</evidence>
<dbReference type="InterPro" id="IPR004627">
    <property type="entry name" value="L-Threonine_3-DHase"/>
</dbReference>
<dbReference type="NCBIfam" id="NF003808">
    <property type="entry name" value="PRK05396.1"/>
    <property type="match status" value="1"/>
</dbReference>
<evidence type="ECO:0000259" key="9">
    <source>
        <dbReference type="SMART" id="SM00829"/>
    </source>
</evidence>
<dbReference type="InterPro" id="IPR050129">
    <property type="entry name" value="Zn_alcohol_dh"/>
</dbReference>
<dbReference type="CDD" id="cd05281">
    <property type="entry name" value="TDH"/>
    <property type="match status" value="1"/>
</dbReference>
<dbReference type="InterPro" id="IPR036291">
    <property type="entry name" value="NAD(P)-bd_dom_sf"/>
</dbReference>
<dbReference type="PATRIC" id="fig|1679170.3.peg.1748"/>
<evidence type="ECO:0000313" key="11">
    <source>
        <dbReference type="Proteomes" id="UP000037146"/>
    </source>
</evidence>
<evidence type="ECO:0000256" key="7">
    <source>
        <dbReference type="NCBIfam" id="TIGR00692"/>
    </source>
</evidence>
<comment type="cofactor">
    <cofactor evidence="1 8">
        <name>Zn(2+)</name>
        <dbReference type="ChEBI" id="CHEBI:29105"/>
    </cofactor>
</comment>
<dbReference type="GO" id="GO:0008270">
    <property type="term" value="F:zinc ion binding"/>
    <property type="evidence" value="ECO:0007669"/>
    <property type="project" value="InterPro"/>
</dbReference>
<dbReference type="RefSeq" id="WP_049683635.1">
    <property type="nucleotide sequence ID" value="NZ_LFZW01000001.1"/>
</dbReference>
<dbReference type="Proteomes" id="UP000037146">
    <property type="component" value="Unassembled WGS sequence"/>
</dbReference>
<accession>A0A0K9H0A0</accession>
<dbReference type="Pfam" id="PF08240">
    <property type="entry name" value="ADH_N"/>
    <property type="match status" value="1"/>
</dbReference>
<dbReference type="InterPro" id="IPR013154">
    <property type="entry name" value="ADH-like_N"/>
</dbReference>
<dbReference type="InterPro" id="IPR020843">
    <property type="entry name" value="ER"/>
</dbReference>
<dbReference type="OrthoDB" id="9770238at2"/>
<keyword evidence="2" id="KW-0963">Cytoplasm</keyword>
<dbReference type="Pfam" id="PF00107">
    <property type="entry name" value="ADH_zinc_N"/>
    <property type="match status" value="1"/>
</dbReference>
<reference evidence="11" key="1">
    <citation type="submission" date="2015-07" db="EMBL/GenBank/DDBJ databases">
        <title>Genome sequencing project for genomic taxonomy and phylogenomics of Bacillus-like bacteria.</title>
        <authorList>
            <person name="Liu B."/>
            <person name="Wang J."/>
            <person name="Zhu Y."/>
            <person name="Liu G."/>
            <person name="Chen Q."/>
            <person name="Chen Z."/>
            <person name="Lan J."/>
            <person name="Che J."/>
            <person name="Ge C."/>
            <person name="Shi H."/>
            <person name="Pan Z."/>
            <person name="Liu X."/>
        </authorList>
    </citation>
    <scope>NUCLEOTIDE SEQUENCE [LARGE SCALE GENOMIC DNA]</scope>
    <source>
        <strain evidence="11">FJAT-27997</strain>
    </source>
</reference>
<comment type="similarity">
    <text evidence="8">Belongs to the zinc-containing alcohol dehydrogenase family.</text>
</comment>
<dbReference type="STRING" id="1679170.AC625_08170"/>
<name>A0A0K9H0A0_9BACI</name>
<dbReference type="GO" id="GO:0008743">
    <property type="term" value="F:L-threonine 3-dehydrogenase activity"/>
    <property type="evidence" value="ECO:0007669"/>
    <property type="project" value="UniProtKB-UniRule"/>
</dbReference>
<keyword evidence="6" id="KW-0520">NAD</keyword>
<dbReference type="AlphaFoldDB" id="A0A0K9H0A0"/>
<protein>
    <recommendedName>
        <fullName evidence="7">L-threonine 3-dehydrogenase</fullName>
        <ecNumber evidence="7">1.1.1.103</ecNumber>
    </recommendedName>
</protein>